<proteinExistence type="predicted"/>
<comment type="caution">
    <text evidence="1">The sequence shown here is derived from an EMBL/GenBank/DDBJ whole genome shotgun (WGS) entry which is preliminary data.</text>
</comment>
<dbReference type="EMBL" id="RBAH01000001">
    <property type="protein sequence ID" value="RKN86917.1"/>
    <property type="molecule type" value="Genomic_DNA"/>
</dbReference>
<dbReference type="Proteomes" id="UP000282311">
    <property type="component" value="Unassembled WGS sequence"/>
</dbReference>
<dbReference type="RefSeq" id="WP_120745625.1">
    <property type="nucleotide sequence ID" value="NZ_RBAH01000001.1"/>
</dbReference>
<dbReference type="AlphaFoldDB" id="A0A3B0CX55"/>
<sequence length="164" mass="17772">MLKYGVEALLPKDIAADDDTGYEEALAAAITPIDRDRELLIVNTAEERDTAIAVLERHGVEYEAFELLRLPGQAEATQLFPDYGFIAASGAAYAYGYLCAVFKLESAGADAGPGQAEAQMSEHVIARFGANGQRLFLTDRSLNDLIRGIAKAYRCTVEFVYGDA</sequence>
<name>A0A3B0CX55_9BACL</name>
<evidence type="ECO:0000313" key="1">
    <source>
        <dbReference type="EMBL" id="RKN86917.1"/>
    </source>
</evidence>
<accession>A0A3B0CX55</accession>
<gene>
    <name evidence="1" type="ORF">D7M11_02890</name>
</gene>
<protein>
    <submittedName>
        <fullName evidence="1">Uncharacterized protein</fullName>
    </submittedName>
</protein>
<evidence type="ECO:0000313" key="2">
    <source>
        <dbReference type="Proteomes" id="UP000282311"/>
    </source>
</evidence>
<dbReference type="OrthoDB" id="2966456at2"/>
<reference evidence="1 2" key="1">
    <citation type="journal article" date="2007" name="Int. J. Syst. Evol. Microbiol.">
        <title>Paenibacillus ginsengarvi sp. nov., isolated from soil from ginseng cultivation.</title>
        <authorList>
            <person name="Yoon M.H."/>
            <person name="Ten L.N."/>
            <person name="Im W.T."/>
        </authorList>
    </citation>
    <scope>NUCLEOTIDE SEQUENCE [LARGE SCALE GENOMIC DNA]</scope>
    <source>
        <strain evidence="1 2">KCTC 13059</strain>
    </source>
</reference>
<keyword evidence="2" id="KW-1185">Reference proteome</keyword>
<organism evidence="1 2">
    <name type="scientific">Paenibacillus ginsengarvi</name>
    <dbReference type="NCBI Taxonomy" id="400777"/>
    <lineage>
        <taxon>Bacteria</taxon>
        <taxon>Bacillati</taxon>
        <taxon>Bacillota</taxon>
        <taxon>Bacilli</taxon>
        <taxon>Bacillales</taxon>
        <taxon>Paenibacillaceae</taxon>
        <taxon>Paenibacillus</taxon>
    </lineage>
</organism>